<dbReference type="Proteomes" id="UP001524547">
    <property type="component" value="Unassembled WGS sequence"/>
</dbReference>
<gene>
    <name evidence="2" type="ORF">NFI88_02340</name>
</gene>
<evidence type="ECO:0008006" key="4">
    <source>
        <dbReference type="Google" id="ProtNLM"/>
    </source>
</evidence>
<keyword evidence="3" id="KW-1185">Reference proteome</keyword>
<sequence length="187" mass="19429">MPNSTAFYACGVRLVLLVLPAAGMPILAAAATESQGVPTPQTIRIVTRILAFQDKPPASGSPIAVTFNPADAASVNEAKIIAGLFNTAHAVGDGDHHAVLVSDDELGTTTRIAGVVAATGVRTAPLRTALERLHVPCLTLDRAQVEHGSCMVALRTVPTVRILVNEANAAAAGVRFATAFRMMVQEL</sequence>
<feature type="chain" id="PRO_5047371780" description="YfiR family protein" evidence="1">
    <location>
        <begin position="31"/>
        <end position="187"/>
    </location>
</feature>
<feature type="signal peptide" evidence="1">
    <location>
        <begin position="1"/>
        <end position="30"/>
    </location>
</feature>
<keyword evidence="1" id="KW-0732">Signal</keyword>
<organism evidence="2 3">
    <name type="scientific">Rhizosaccharibacter radicis</name>
    <dbReference type="NCBI Taxonomy" id="2782605"/>
    <lineage>
        <taxon>Bacteria</taxon>
        <taxon>Pseudomonadati</taxon>
        <taxon>Pseudomonadota</taxon>
        <taxon>Alphaproteobacteria</taxon>
        <taxon>Acetobacterales</taxon>
        <taxon>Acetobacteraceae</taxon>
        <taxon>Rhizosaccharibacter</taxon>
    </lineage>
</organism>
<evidence type="ECO:0000256" key="1">
    <source>
        <dbReference type="SAM" id="SignalP"/>
    </source>
</evidence>
<reference evidence="2 3" key="1">
    <citation type="submission" date="2022-06" db="EMBL/GenBank/DDBJ databases">
        <title>Rhizosaccharibacter gen. nov. sp. nov. KSS12, endophytic bacteria isolated from sugarcane.</title>
        <authorList>
            <person name="Pitiwittayakul N."/>
        </authorList>
    </citation>
    <scope>NUCLEOTIDE SEQUENCE [LARGE SCALE GENOMIC DNA]</scope>
    <source>
        <strain evidence="2 3">KSS12</strain>
    </source>
</reference>
<evidence type="ECO:0000313" key="2">
    <source>
        <dbReference type="EMBL" id="MCQ8239679.1"/>
    </source>
</evidence>
<comment type="caution">
    <text evidence="2">The sequence shown here is derived from an EMBL/GenBank/DDBJ whole genome shotgun (WGS) entry which is preliminary data.</text>
</comment>
<dbReference type="RefSeq" id="WP_422918411.1">
    <property type="nucleotide sequence ID" value="NZ_JAMZEJ010000001.1"/>
</dbReference>
<evidence type="ECO:0000313" key="3">
    <source>
        <dbReference type="Proteomes" id="UP001524547"/>
    </source>
</evidence>
<dbReference type="EMBL" id="JAMZEJ010000001">
    <property type="protein sequence ID" value="MCQ8239679.1"/>
    <property type="molecule type" value="Genomic_DNA"/>
</dbReference>
<accession>A0ABT1VTK6</accession>
<protein>
    <recommendedName>
        <fullName evidence="4">YfiR family protein</fullName>
    </recommendedName>
</protein>
<proteinExistence type="predicted"/>
<name>A0ABT1VTK6_9PROT</name>